<dbReference type="Pfam" id="PF09375">
    <property type="entry name" value="Peptidase_M75"/>
    <property type="match status" value="1"/>
</dbReference>
<keyword evidence="4" id="KW-0812">Transmembrane</keyword>
<evidence type="ECO:0000259" key="6">
    <source>
        <dbReference type="Pfam" id="PF13473"/>
    </source>
</evidence>
<dbReference type="EMBL" id="VWNA01000003">
    <property type="protein sequence ID" value="MQT15097.1"/>
    <property type="molecule type" value="Genomic_DNA"/>
</dbReference>
<evidence type="ECO:0000256" key="3">
    <source>
        <dbReference type="ARBA" id="ARBA00022729"/>
    </source>
</evidence>
<dbReference type="CDD" id="cd14656">
    <property type="entry name" value="Imelysin-like_EfeO"/>
    <property type="match status" value="1"/>
</dbReference>
<reference evidence="7 8" key="1">
    <citation type="submission" date="2019-09" db="EMBL/GenBank/DDBJ databases">
        <title>Segnochrobactrum spirostomi gen. nov., sp. nov., isolated from the ciliate Spirostomum cf. yagiui and description of a novel family, Segnochrobactraceae fam. nov. within the order Rhizobiales of the class Alphaproteobacteria.</title>
        <authorList>
            <person name="Akter S."/>
            <person name="Shazib S.U.A."/>
            <person name="Shin M.K."/>
        </authorList>
    </citation>
    <scope>NUCLEOTIDE SEQUENCE [LARGE SCALE GENOMIC DNA]</scope>
    <source>
        <strain evidence="7 8">Sp-1</strain>
    </source>
</reference>
<dbReference type="AlphaFoldDB" id="A0A6A7Y9Q3"/>
<dbReference type="PANTHER" id="PTHR39192:SF1">
    <property type="entry name" value="IRON UPTAKE SYSTEM COMPONENT EFEO"/>
    <property type="match status" value="1"/>
</dbReference>
<feature type="domain" description="EfeO-type cupredoxin-like" evidence="6">
    <location>
        <begin position="30"/>
        <end position="132"/>
    </location>
</feature>
<evidence type="ECO:0000313" key="7">
    <source>
        <dbReference type="EMBL" id="MQT15097.1"/>
    </source>
</evidence>
<comment type="subcellular location">
    <subcellularLocation>
        <location evidence="1">Periplasm</location>
    </subcellularLocation>
</comment>
<feature type="domain" description="Imelysin-like" evidence="5">
    <location>
        <begin position="158"/>
        <end position="384"/>
    </location>
</feature>
<dbReference type="Pfam" id="PF13473">
    <property type="entry name" value="Cupredoxin_1"/>
    <property type="match status" value="1"/>
</dbReference>
<gene>
    <name evidence="7" type="primary">efeO</name>
    <name evidence="7" type="ORF">F0357_21045</name>
</gene>
<keyword evidence="3" id="KW-0732">Signal</keyword>
<evidence type="ECO:0000259" key="5">
    <source>
        <dbReference type="Pfam" id="PF09375"/>
    </source>
</evidence>
<evidence type="ECO:0000256" key="1">
    <source>
        <dbReference type="ARBA" id="ARBA00004418"/>
    </source>
</evidence>
<name>A0A6A7Y9Q3_9HYPH</name>
<dbReference type="Proteomes" id="UP000332515">
    <property type="component" value="Unassembled WGS sequence"/>
</dbReference>
<evidence type="ECO:0000256" key="2">
    <source>
        <dbReference type="ARBA" id="ARBA00005989"/>
    </source>
</evidence>
<comment type="similarity">
    <text evidence="2">Belongs to the EfeM/EfeO family.</text>
</comment>
<dbReference type="InterPro" id="IPR038352">
    <property type="entry name" value="Imelysin_sf"/>
</dbReference>
<comment type="caution">
    <text evidence="7">The sequence shown here is derived from an EMBL/GenBank/DDBJ whole genome shotgun (WGS) entry which is preliminary data.</text>
</comment>
<dbReference type="NCBIfam" id="NF041757">
    <property type="entry name" value="EfeO"/>
    <property type="match status" value="1"/>
</dbReference>
<dbReference type="Gene3D" id="2.60.40.420">
    <property type="entry name" value="Cupredoxins - blue copper proteins"/>
    <property type="match status" value="1"/>
</dbReference>
<organism evidence="7 8">
    <name type="scientific">Segnochrobactrum spirostomi</name>
    <dbReference type="NCBI Taxonomy" id="2608987"/>
    <lineage>
        <taxon>Bacteria</taxon>
        <taxon>Pseudomonadati</taxon>
        <taxon>Pseudomonadota</taxon>
        <taxon>Alphaproteobacteria</taxon>
        <taxon>Hyphomicrobiales</taxon>
        <taxon>Segnochrobactraceae</taxon>
        <taxon>Segnochrobactrum</taxon>
    </lineage>
</organism>
<keyword evidence="4" id="KW-1133">Transmembrane helix</keyword>
<accession>A0A6A7Y9Q3</accession>
<dbReference type="NCBIfam" id="NF007697">
    <property type="entry name" value="PRK10378.1"/>
    <property type="match status" value="1"/>
</dbReference>
<protein>
    <submittedName>
        <fullName evidence="7">Iron uptake system protein EfeO</fullName>
    </submittedName>
</protein>
<dbReference type="InterPro" id="IPR053377">
    <property type="entry name" value="Iron_uptake_EfeM/EfeO"/>
</dbReference>
<dbReference type="SUPFAM" id="SSF49503">
    <property type="entry name" value="Cupredoxins"/>
    <property type="match status" value="1"/>
</dbReference>
<feature type="transmembrane region" description="Helical" evidence="4">
    <location>
        <begin position="14"/>
        <end position="35"/>
    </location>
</feature>
<dbReference type="InterPro" id="IPR008972">
    <property type="entry name" value="Cupredoxin"/>
</dbReference>
<sequence length="394" mass="41466">MNKSSPSQSAPPRFLPLAIAGAAILVAAGGALFYFATVSKRTPVNDGAIAVEIGDKACTPNALTVPAGRRTFAIHNASTRPVEWEILDGIMVVEERENILPGFSQTLTATLKPGSYEITCGLLSNPRGTLTVTPSAESDAAAKTGVDLKAFIGPLSEYKVYLVLQSMSLVSATKKLDAAIQAGDLAQSKALYEPAREPYRRIEALVGRWSDLQNAIDPGAAFLEKREQDPAFTGFHRIEYGLFTQSSTVGLAPVADKLVTDATELQTRLKALKLTPADLTENSARLARRLADGRIESGEAIYAHTDLADLDASLAGIGKTVALIRPILPASAAAVGTALDQAMTKAQAALATLKGAQGYPAYDTVDAAQRKALADDFRALADSLDAASKALSVE</sequence>
<dbReference type="InterPro" id="IPR018976">
    <property type="entry name" value="Imelysin-like"/>
</dbReference>
<keyword evidence="8" id="KW-1185">Reference proteome</keyword>
<evidence type="ECO:0000256" key="4">
    <source>
        <dbReference type="SAM" id="Phobius"/>
    </source>
</evidence>
<proteinExistence type="inferred from homology"/>
<dbReference type="InterPro" id="IPR034981">
    <property type="entry name" value="Imelysin-like_EfeO/Algp7"/>
</dbReference>
<dbReference type="PANTHER" id="PTHR39192">
    <property type="entry name" value="IRON UPTAKE SYSTEM COMPONENT EFEO"/>
    <property type="match status" value="1"/>
</dbReference>
<dbReference type="InterPro" id="IPR050894">
    <property type="entry name" value="EfeM/EfeO_iron_uptake"/>
</dbReference>
<dbReference type="GO" id="GO:0042597">
    <property type="term" value="C:periplasmic space"/>
    <property type="evidence" value="ECO:0007669"/>
    <property type="project" value="UniProtKB-SubCell"/>
</dbReference>
<evidence type="ECO:0000313" key="8">
    <source>
        <dbReference type="Proteomes" id="UP000332515"/>
    </source>
</evidence>
<dbReference type="InterPro" id="IPR028096">
    <property type="entry name" value="EfeO_Cupredoxin"/>
</dbReference>
<dbReference type="RefSeq" id="WP_153489468.1">
    <property type="nucleotide sequence ID" value="NZ_VWNA01000003.1"/>
</dbReference>
<dbReference type="Gene3D" id="1.20.1420.20">
    <property type="entry name" value="M75 peptidase, HXXE motif"/>
    <property type="match status" value="1"/>
</dbReference>
<keyword evidence="4" id="KW-0472">Membrane</keyword>